<dbReference type="InterPro" id="IPR002201">
    <property type="entry name" value="Glyco_trans_9"/>
</dbReference>
<dbReference type="Gene3D" id="3.40.50.2000">
    <property type="entry name" value="Glycogen Phosphorylase B"/>
    <property type="match status" value="2"/>
</dbReference>
<proteinExistence type="predicted"/>
<dbReference type="RefSeq" id="WP_345005309.1">
    <property type="nucleotide sequence ID" value="NZ_BAABCY010000036.1"/>
</dbReference>
<sequence>MSIEPKHILVIRLSAMGDVAMTVPVLRALIQQYPDLKVTVLTRSFFTPFFRGLKQVSVYSAEVKGRHKGVFGLYKLARELNRNEFYAIADLHNVLRSKLLKRFLKTKRFVSIDKGRKEKKQLTSGRVFKPLTTTHQRYAHVFETLGFPLDLSRPVFPEPSVLNEKALRLLGEEKKKRIGIAPFAAHEGKMYPLHLMHRVIEVLSRDYQVLLFGGGQSEIDKLKAIEKNYGNVVNVAGKLSLEEEMDVISNLDVMLSMDSGNAHIAAMLGVKVVTVWGVTHPYAGFAPFNQPEDYALLADRTQFPDIPTSIYGNKYPEGYETAAGSILPKVLVEKIKSVITRREERTTK</sequence>
<dbReference type="PANTHER" id="PTHR30160:SF22">
    <property type="entry name" value="LIPOPOLYSACCHARIDE CORE BIOSYNTHESIS PROTEIN"/>
    <property type="match status" value="1"/>
</dbReference>
<protein>
    <submittedName>
        <fullName evidence="3">Glycosyltransferase family 9 protein</fullName>
    </submittedName>
</protein>
<evidence type="ECO:0000256" key="1">
    <source>
        <dbReference type="ARBA" id="ARBA00022676"/>
    </source>
</evidence>
<dbReference type="EMBL" id="BAABCY010000036">
    <property type="protein sequence ID" value="GAA3565769.1"/>
    <property type="molecule type" value="Genomic_DNA"/>
</dbReference>
<organism evidence="3 4">
    <name type="scientific">Snuella lapsa</name>
    <dbReference type="NCBI Taxonomy" id="870481"/>
    <lineage>
        <taxon>Bacteria</taxon>
        <taxon>Pseudomonadati</taxon>
        <taxon>Bacteroidota</taxon>
        <taxon>Flavobacteriia</taxon>
        <taxon>Flavobacteriales</taxon>
        <taxon>Flavobacteriaceae</taxon>
        <taxon>Snuella</taxon>
    </lineage>
</organism>
<reference evidence="4" key="1">
    <citation type="journal article" date="2019" name="Int. J. Syst. Evol. Microbiol.">
        <title>The Global Catalogue of Microorganisms (GCM) 10K type strain sequencing project: providing services to taxonomists for standard genome sequencing and annotation.</title>
        <authorList>
            <consortium name="The Broad Institute Genomics Platform"/>
            <consortium name="The Broad Institute Genome Sequencing Center for Infectious Disease"/>
            <person name="Wu L."/>
            <person name="Ma J."/>
        </authorList>
    </citation>
    <scope>NUCLEOTIDE SEQUENCE [LARGE SCALE GENOMIC DNA]</scope>
    <source>
        <strain evidence="4">JCM 17111</strain>
    </source>
</reference>
<keyword evidence="2" id="KW-0808">Transferase</keyword>
<evidence type="ECO:0000313" key="3">
    <source>
        <dbReference type="EMBL" id="GAA3565769.1"/>
    </source>
</evidence>
<dbReference type="CDD" id="cd03789">
    <property type="entry name" value="GT9_LPS_heptosyltransferase"/>
    <property type="match status" value="1"/>
</dbReference>
<dbReference type="PANTHER" id="PTHR30160">
    <property type="entry name" value="TETRAACYLDISACCHARIDE 4'-KINASE-RELATED"/>
    <property type="match status" value="1"/>
</dbReference>
<keyword evidence="4" id="KW-1185">Reference proteome</keyword>
<dbReference type="Pfam" id="PF01075">
    <property type="entry name" value="Glyco_transf_9"/>
    <property type="match status" value="1"/>
</dbReference>
<accession>A0ABP6XG33</accession>
<dbReference type="SUPFAM" id="SSF53756">
    <property type="entry name" value="UDP-Glycosyltransferase/glycogen phosphorylase"/>
    <property type="match status" value="1"/>
</dbReference>
<comment type="caution">
    <text evidence="3">The sequence shown here is derived from an EMBL/GenBank/DDBJ whole genome shotgun (WGS) entry which is preliminary data.</text>
</comment>
<evidence type="ECO:0000313" key="4">
    <source>
        <dbReference type="Proteomes" id="UP001500954"/>
    </source>
</evidence>
<keyword evidence="1" id="KW-0328">Glycosyltransferase</keyword>
<name>A0ABP6XG33_9FLAO</name>
<dbReference type="Proteomes" id="UP001500954">
    <property type="component" value="Unassembled WGS sequence"/>
</dbReference>
<gene>
    <name evidence="3" type="ORF">GCM10022395_15200</name>
</gene>
<evidence type="ECO:0000256" key="2">
    <source>
        <dbReference type="ARBA" id="ARBA00022679"/>
    </source>
</evidence>
<dbReference type="InterPro" id="IPR051199">
    <property type="entry name" value="LPS_LOS_Heptosyltrfase"/>
</dbReference>